<evidence type="ECO:0000313" key="1">
    <source>
        <dbReference type="EMBL" id="KAG1315799.1"/>
    </source>
</evidence>
<sequence>MPESTIHLETSNDLFNGIKGDSRLCQTNIKSVSQRSIILTGDHLGNIEVSMTPESTFAEDWFFNCHSLFKEPALYGFLSSGNENMFNHYVVWPLMDVSINAIKPKMKLMLAEYILKAFDDEYKADGCILDQFGNEVCLLETSSTFLFKESGKLGYDHVKGTFDALTLFNAIFKKYNNATLETAQNLTVTFIHAREDSLHLWSLELFSKKVYALRKIYRAKVPTSQQDTKNIPALGNFAWCLKECLEKSHNVSNLSEMVNTKIEKPVKGAGYGILLPKEKDEDELSIRFIL</sequence>
<reference evidence="1" key="1">
    <citation type="journal article" date="2020" name="Microb. Genom.">
        <title>Genetic diversity of clinical and environmental Mucorales isolates obtained from an investigation of mucormycosis cases among solid organ transplant recipients.</title>
        <authorList>
            <person name="Nguyen M.H."/>
            <person name="Kaul D."/>
            <person name="Muto C."/>
            <person name="Cheng S.J."/>
            <person name="Richter R.A."/>
            <person name="Bruno V.M."/>
            <person name="Liu G."/>
            <person name="Beyhan S."/>
            <person name="Sundermann A.J."/>
            <person name="Mounaud S."/>
            <person name="Pasculle A.W."/>
            <person name="Nierman W.C."/>
            <person name="Driscoll E."/>
            <person name="Cumbie R."/>
            <person name="Clancy C.J."/>
            <person name="Dupont C.L."/>
        </authorList>
    </citation>
    <scope>NUCLEOTIDE SEQUENCE</scope>
    <source>
        <strain evidence="1">GL11</strain>
    </source>
</reference>
<protein>
    <submittedName>
        <fullName evidence="1">Uncharacterized protein</fullName>
    </submittedName>
</protein>
<dbReference type="EMBL" id="JAANQT010000022">
    <property type="protein sequence ID" value="KAG1315799.1"/>
    <property type="molecule type" value="Genomic_DNA"/>
</dbReference>
<proteinExistence type="predicted"/>
<comment type="caution">
    <text evidence="1">The sequence shown here is derived from an EMBL/GenBank/DDBJ whole genome shotgun (WGS) entry which is preliminary data.</text>
</comment>
<keyword evidence="2" id="KW-1185">Reference proteome</keyword>
<name>A0A9P7BXP0_RHIOR</name>
<dbReference type="Proteomes" id="UP000716291">
    <property type="component" value="Unassembled WGS sequence"/>
</dbReference>
<evidence type="ECO:0000313" key="2">
    <source>
        <dbReference type="Proteomes" id="UP000716291"/>
    </source>
</evidence>
<dbReference type="AlphaFoldDB" id="A0A9P7BXP0"/>
<organism evidence="1 2">
    <name type="scientific">Rhizopus oryzae</name>
    <name type="common">Mucormycosis agent</name>
    <name type="synonym">Rhizopus arrhizus var. delemar</name>
    <dbReference type="NCBI Taxonomy" id="64495"/>
    <lineage>
        <taxon>Eukaryota</taxon>
        <taxon>Fungi</taxon>
        <taxon>Fungi incertae sedis</taxon>
        <taxon>Mucoromycota</taxon>
        <taxon>Mucoromycotina</taxon>
        <taxon>Mucoromycetes</taxon>
        <taxon>Mucorales</taxon>
        <taxon>Mucorineae</taxon>
        <taxon>Rhizopodaceae</taxon>
        <taxon>Rhizopus</taxon>
    </lineage>
</organism>
<gene>
    <name evidence="1" type="ORF">G6F64_000371</name>
</gene>
<accession>A0A9P7BXP0</accession>